<dbReference type="AlphaFoldDB" id="A0A7J5AJT9"/>
<accession>A0A7J5AJT9</accession>
<evidence type="ECO:0000313" key="4">
    <source>
        <dbReference type="Proteomes" id="UP000490922"/>
    </source>
</evidence>
<proteinExistence type="predicted"/>
<sequence length="152" mass="15557">MITFTVTLNNKLLKTKLLALSLAIITLSSCKQTANEVGVVDDSKQITIDSMNAVMAKKDVEMAKQKSIDSMKTIMATQRSKQLTTVQNSATVTPKKKGWSNAAKGAVIGAGVGAVTGALVSKKHGEGAIIGGLAGAGVGAGTGAIIDSKKNK</sequence>
<keyword evidence="1" id="KW-0732">Signal</keyword>
<reference evidence="3 4" key="1">
    <citation type="submission" date="2019-09" db="EMBL/GenBank/DDBJ databases">
        <title>Flavobacterium sp. nov., isolated from glacier ice.</title>
        <authorList>
            <person name="Liu Q."/>
        </authorList>
    </citation>
    <scope>NUCLEOTIDE SEQUENCE [LARGE SCALE GENOMIC DNA]</scope>
    <source>
        <strain evidence="3 4">NBRC 112527</strain>
    </source>
</reference>
<feature type="chain" id="PRO_5029511198" evidence="1">
    <location>
        <begin position="35"/>
        <end position="152"/>
    </location>
</feature>
<gene>
    <name evidence="3" type="ORF">F6464_01955</name>
</gene>
<dbReference type="EMBL" id="WAEM01000001">
    <property type="protein sequence ID" value="KAB1157872.1"/>
    <property type="molecule type" value="Genomic_DNA"/>
</dbReference>
<comment type="caution">
    <text evidence="3">The sequence shown here is derived from an EMBL/GenBank/DDBJ whole genome shotgun (WGS) entry which is preliminary data.</text>
</comment>
<keyword evidence="4" id="KW-1185">Reference proteome</keyword>
<protein>
    <submittedName>
        <fullName evidence="3">Glycine zipper family protein</fullName>
    </submittedName>
</protein>
<evidence type="ECO:0000313" key="3">
    <source>
        <dbReference type="EMBL" id="KAB1157872.1"/>
    </source>
</evidence>
<dbReference type="InterPro" id="IPR027367">
    <property type="entry name" value="Gly-zipper_YMGG"/>
</dbReference>
<organism evidence="3 4">
    <name type="scientific">Flavobacterium luteum</name>
    <dbReference type="NCBI Taxonomy" id="2026654"/>
    <lineage>
        <taxon>Bacteria</taxon>
        <taxon>Pseudomonadati</taxon>
        <taxon>Bacteroidota</taxon>
        <taxon>Flavobacteriia</taxon>
        <taxon>Flavobacteriales</taxon>
        <taxon>Flavobacteriaceae</taxon>
        <taxon>Flavobacterium</taxon>
    </lineage>
</organism>
<name>A0A7J5AJT9_9FLAO</name>
<evidence type="ECO:0000259" key="2">
    <source>
        <dbReference type="Pfam" id="PF13441"/>
    </source>
</evidence>
<evidence type="ECO:0000256" key="1">
    <source>
        <dbReference type="SAM" id="SignalP"/>
    </source>
</evidence>
<dbReference type="Pfam" id="PF13441">
    <property type="entry name" value="Gly-zipper_YMGG"/>
    <property type="match status" value="1"/>
</dbReference>
<feature type="signal peptide" evidence="1">
    <location>
        <begin position="1"/>
        <end position="34"/>
    </location>
</feature>
<dbReference type="Proteomes" id="UP000490922">
    <property type="component" value="Unassembled WGS sequence"/>
</dbReference>
<feature type="domain" description="YMGG-like Gly-zipper" evidence="2">
    <location>
        <begin position="100"/>
        <end position="144"/>
    </location>
</feature>